<evidence type="ECO:0000256" key="12">
    <source>
        <dbReference type="ARBA" id="ARBA00048366"/>
    </source>
</evidence>
<keyword evidence="10 13" id="KW-0067">ATP-binding</keyword>
<evidence type="ECO:0000256" key="11">
    <source>
        <dbReference type="ARBA" id="ARBA00029774"/>
    </source>
</evidence>
<dbReference type="InterPro" id="IPR010923">
    <property type="entry name" value="T(6)A37_SUA5"/>
</dbReference>
<dbReference type="InterPro" id="IPR005145">
    <property type="entry name" value="Sua5_C"/>
</dbReference>
<dbReference type="Pfam" id="PF03481">
    <property type="entry name" value="Sua5_C"/>
    <property type="match status" value="1"/>
</dbReference>
<dbReference type="InterPro" id="IPR038385">
    <property type="entry name" value="Sua5/YwlC_C"/>
</dbReference>
<dbReference type="PIRSF" id="PIRSF004930">
    <property type="entry name" value="Tln_factor_SUA5"/>
    <property type="match status" value="1"/>
</dbReference>
<comment type="similarity">
    <text evidence="2 13">Belongs to the SUA5 family.</text>
</comment>
<evidence type="ECO:0000256" key="6">
    <source>
        <dbReference type="ARBA" id="ARBA00022679"/>
    </source>
</evidence>
<dbReference type="PANTHER" id="PTHR17490:SF16">
    <property type="entry name" value="THREONYLCARBAMOYL-AMP SYNTHASE"/>
    <property type="match status" value="1"/>
</dbReference>
<dbReference type="SUPFAM" id="SSF55821">
    <property type="entry name" value="YrdC/RibB"/>
    <property type="match status" value="1"/>
</dbReference>
<proteinExistence type="inferred from homology"/>
<evidence type="ECO:0000256" key="13">
    <source>
        <dbReference type="PIRNR" id="PIRNR004930"/>
    </source>
</evidence>
<dbReference type="Gene3D" id="3.90.870.10">
    <property type="entry name" value="DHBP synthase"/>
    <property type="match status" value="1"/>
</dbReference>
<dbReference type="Gene3D" id="3.40.50.11030">
    <property type="entry name" value="Threonylcarbamoyl-AMP synthase, C-terminal domain"/>
    <property type="match status" value="1"/>
</dbReference>
<evidence type="ECO:0000313" key="15">
    <source>
        <dbReference type="EMBL" id="GGW61597.1"/>
    </source>
</evidence>
<dbReference type="NCBIfam" id="TIGR00057">
    <property type="entry name" value="L-threonylcarbamoyladenylate synthase"/>
    <property type="match status" value="1"/>
</dbReference>
<dbReference type="PROSITE" id="PS51163">
    <property type="entry name" value="YRDC"/>
    <property type="match status" value="1"/>
</dbReference>
<dbReference type="EMBL" id="BMYR01000006">
    <property type="protein sequence ID" value="GGW61597.1"/>
    <property type="molecule type" value="Genomic_DNA"/>
</dbReference>
<reference evidence="16" key="1">
    <citation type="journal article" date="2019" name="Int. J. Syst. Evol. Microbiol.">
        <title>The Global Catalogue of Microorganisms (GCM) 10K type strain sequencing project: providing services to taxonomists for standard genome sequencing and annotation.</title>
        <authorList>
            <consortium name="The Broad Institute Genomics Platform"/>
            <consortium name="The Broad Institute Genome Sequencing Center for Infectious Disease"/>
            <person name="Wu L."/>
            <person name="Ma J."/>
        </authorList>
    </citation>
    <scope>NUCLEOTIDE SEQUENCE [LARGE SCALE GENOMIC DNA]</scope>
    <source>
        <strain evidence="16">KCTC 23723</strain>
    </source>
</reference>
<dbReference type="InterPro" id="IPR017945">
    <property type="entry name" value="DHBP_synth_RibB-like_a/b_dom"/>
</dbReference>
<evidence type="ECO:0000256" key="8">
    <source>
        <dbReference type="ARBA" id="ARBA00022695"/>
    </source>
</evidence>
<dbReference type="InterPro" id="IPR006070">
    <property type="entry name" value="Sua5-like_dom"/>
</dbReference>
<evidence type="ECO:0000256" key="4">
    <source>
        <dbReference type="ARBA" id="ARBA00015492"/>
    </source>
</evidence>
<evidence type="ECO:0000256" key="3">
    <source>
        <dbReference type="ARBA" id="ARBA00012584"/>
    </source>
</evidence>
<comment type="caution">
    <text evidence="15">The sequence shown here is derived from an EMBL/GenBank/DDBJ whole genome shotgun (WGS) entry which is preliminary data.</text>
</comment>
<accession>A0ABQ2WKT9</accession>
<evidence type="ECO:0000256" key="1">
    <source>
        <dbReference type="ARBA" id="ARBA00004496"/>
    </source>
</evidence>
<evidence type="ECO:0000313" key="16">
    <source>
        <dbReference type="Proteomes" id="UP000634667"/>
    </source>
</evidence>
<dbReference type="PANTHER" id="PTHR17490">
    <property type="entry name" value="SUA5"/>
    <property type="match status" value="1"/>
</dbReference>
<keyword evidence="5 13" id="KW-0963">Cytoplasm</keyword>
<evidence type="ECO:0000259" key="14">
    <source>
        <dbReference type="PROSITE" id="PS51163"/>
    </source>
</evidence>
<dbReference type="EC" id="2.7.7.87" evidence="3 13"/>
<sequence length="329" mass="34888">MINTLRLDAAIAADVATAADLLLQGHLVAVPTETVYGLAADATNPTAVSRIFVAKGRPADHPLIVHIEDASVLSNWAKAIPPAAYTLAEAFWPGPLTLLLPKADHVSPVVTGGLDSIGLRVPAHPVLLQVLRQQHLAVAAPSANRYKKLSPTSATQVLHGLDGRIEAVLDGGDCQFGLESTIVSLVSDKIEILRAGPISQADLEAVLGLPVHHPKAHQIKVAGNVKAHYQPNTPFRCLAYPDLIAEVGHSSAKIAVLHQQALPATLQPFYSKVMPTDPVAYGQALYRELFAADQAGAAQILLEMPPQTAEWAAIQERLARAVHEPVLSA</sequence>
<evidence type="ECO:0000256" key="7">
    <source>
        <dbReference type="ARBA" id="ARBA00022694"/>
    </source>
</evidence>
<dbReference type="Pfam" id="PF01300">
    <property type="entry name" value="Sua5_yciO_yrdC"/>
    <property type="match status" value="1"/>
</dbReference>
<evidence type="ECO:0000256" key="2">
    <source>
        <dbReference type="ARBA" id="ARBA00007663"/>
    </source>
</evidence>
<name>A0ABQ2WKT9_9ALTE</name>
<keyword evidence="8 13" id="KW-0548">Nucleotidyltransferase</keyword>
<keyword evidence="9 13" id="KW-0547">Nucleotide-binding</keyword>
<comment type="function">
    <text evidence="13">Required for the formation of a threonylcarbamoyl group on adenosine at position 37 (t(6)A37) in tRNAs that read codons beginning with adenine.</text>
</comment>
<evidence type="ECO:0000256" key="5">
    <source>
        <dbReference type="ARBA" id="ARBA00022490"/>
    </source>
</evidence>
<evidence type="ECO:0000256" key="10">
    <source>
        <dbReference type="ARBA" id="ARBA00022840"/>
    </source>
</evidence>
<protein>
    <recommendedName>
        <fullName evidence="4 13">Threonylcarbamoyl-AMP synthase</fullName>
        <shortName evidence="13">TC-AMP synthase</shortName>
        <ecNumber evidence="3 13">2.7.7.87</ecNumber>
    </recommendedName>
    <alternativeName>
        <fullName evidence="11 13">L-threonylcarbamoyladenylate synthase</fullName>
    </alternativeName>
</protein>
<comment type="catalytic activity">
    <reaction evidence="12 13">
        <text>L-threonine + hydrogencarbonate + ATP = L-threonylcarbamoyladenylate + diphosphate + H2O</text>
        <dbReference type="Rhea" id="RHEA:36407"/>
        <dbReference type="ChEBI" id="CHEBI:15377"/>
        <dbReference type="ChEBI" id="CHEBI:17544"/>
        <dbReference type="ChEBI" id="CHEBI:30616"/>
        <dbReference type="ChEBI" id="CHEBI:33019"/>
        <dbReference type="ChEBI" id="CHEBI:57926"/>
        <dbReference type="ChEBI" id="CHEBI:73682"/>
        <dbReference type="EC" id="2.7.7.87"/>
    </reaction>
</comment>
<feature type="domain" description="YrdC-like" evidence="14">
    <location>
        <begin position="12"/>
        <end position="198"/>
    </location>
</feature>
<organism evidence="15 16">
    <name type="scientific">Alishewanella tabrizica</name>
    <dbReference type="NCBI Taxonomy" id="671278"/>
    <lineage>
        <taxon>Bacteria</taxon>
        <taxon>Pseudomonadati</taxon>
        <taxon>Pseudomonadota</taxon>
        <taxon>Gammaproteobacteria</taxon>
        <taxon>Alteromonadales</taxon>
        <taxon>Alteromonadaceae</taxon>
        <taxon>Alishewanella</taxon>
    </lineage>
</organism>
<keyword evidence="6 13" id="KW-0808">Transferase</keyword>
<keyword evidence="7 13" id="KW-0819">tRNA processing</keyword>
<comment type="subcellular location">
    <subcellularLocation>
        <location evidence="1 13">Cytoplasm</location>
    </subcellularLocation>
</comment>
<keyword evidence="16" id="KW-1185">Reference proteome</keyword>
<dbReference type="InterPro" id="IPR050156">
    <property type="entry name" value="TC-AMP_synthase_SUA5"/>
</dbReference>
<evidence type="ECO:0000256" key="9">
    <source>
        <dbReference type="ARBA" id="ARBA00022741"/>
    </source>
</evidence>
<dbReference type="Proteomes" id="UP000634667">
    <property type="component" value="Unassembled WGS sequence"/>
</dbReference>
<gene>
    <name evidence="15" type="ORF">GCM10008111_17230</name>
</gene>